<dbReference type="SUPFAM" id="SSF55729">
    <property type="entry name" value="Acyl-CoA N-acyltransferases (Nat)"/>
    <property type="match status" value="1"/>
</dbReference>
<dbReference type="Pfam" id="PF04229">
    <property type="entry name" value="GrpB"/>
    <property type="match status" value="1"/>
</dbReference>
<dbReference type="EMBL" id="CP008941">
    <property type="protein sequence ID" value="AIK97081.1"/>
    <property type="molecule type" value="Genomic_DNA"/>
</dbReference>
<dbReference type="GO" id="GO:0016747">
    <property type="term" value="F:acyltransferase activity, transferring groups other than amino-acyl groups"/>
    <property type="evidence" value="ECO:0007669"/>
    <property type="project" value="InterPro"/>
</dbReference>
<proteinExistence type="predicted"/>
<accession>A0A077AWZ4</accession>
<dbReference type="InterPro" id="IPR007344">
    <property type="entry name" value="GrpB/CoaE"/>
</dbReference>
<dbReference type="KEGG" id="paca:ID47_10605"/>
<gene>
    <name evidence="2" type="ORF">ID47_10605</name>
</gene>
<dbReference type="InterPro" id="IPR016181">
    <property type="entry name" value="Acyl_CoA_acyltransferase"/>
</dbReference>
<protein>
    <recommendedName>
        <fullName evidence="1">N-acetyltransferase domain-containing protein</fullName>
    </recommendedName>
</protein>
<dbReference type="Gene3D" id="3.40.630.30">
    <property type="match status" value="1"/>
</dbReference>
<dbReference type="InterPro" id="IPR000182">
    <property type="entry name" value="GNAT_dom"/>
</dbReference>
<evidence type="ECO:0000313" key="3">
    <source>
        <dbReference type="Proteomes" id="UP000028926"/>
    </source>
</evidence>
<dbReference type="Gene3D" id="3.30.460.10">
    <property type="entry name" value="Beta Polymerase, domain 2"/>
    <property type="match status" value="1"/>
</dbReference>
<keyword evidence="3" id="KW-1185">Reference proteome</keyword>
<dbReference type="HOGENOM" id="CLU_871246_0_0_5"/>
<sequence length="314" mass="36779">MKHIEVVPYNPEWPKQFKREAAQIKEVLGDHCLEIHHIGSTSIPGLAAKEDIDILCVVDQLASALALQGVGYIFKNEINIPLRYFFSKNSDFSKVNLHVTEAEHGFIDLNLRFCDYMRHHPDSRQAYQVLKYKLLLDPTSFVRVNGRFPKYTLEKNIFIKSVLDQAGYKGITFNFCLHYAEWEAAKQFRQTYFFDPMQIDDPYTWTFNHPEHVHLVMYRGTKIIGYAHIQLWKDGLAALRIIVIDEEARYQGFGTQFLVLIEKWLKLKNYNSLHIESSEEALLFYRKHGYKDMPFNDPDGYESDPRDTPMGKFL</sequence>
<dbReference type="Pfam" id="PF00583">
    <property type="entry name" value="Acetyltransf_1"/>
    <property type="match status" value="1"/>
</dbReference>
<dbReference type="eggNOG" id="COG2320">
    <property type="taxonomic scope" value="Bacteria"/>
</dbReference>
<dbReference type="eggNOG" id="COG0456">
    <property type="taxonomic scope" value="Bacteria"/>
</dbReference>
<feature type="domain" description="N-acetyltransferase" evidence="1">
    <location>
        <begin position="171"/>
        <end position="314"/>
    </location>
</feature>
<organism evidence="2 3">
    <name type="scientific">Candidatus Odyssella acanthamoebae</name>
    <dbReference type="NCBI Taxonomy" id="91604"/>
    <lineage>
        <taxon>Bacteria</taxon>
        <taxon>Pseudomonadati</taxon>
        <taxon>Pseudomonadota</taxon>
        <taxon>Alphaproteobacteria</taxon>
        <taxon>Holosporales</taxon>
        <taxon>Candidatus Paracaedibacteraceae</taxon>
        <taxon>Candidatus Odyssella</taxon>
    </lineage>
</organism>
<dbReference type="PROSITE" id="PS51186">
    <property type="entry name" value="GNAT"/>
    <property type="match status" value="1"/>
</dbReference>
<reference evidence="2 3" key="1">
    <citation type="submission" date="2014-07" db="EMBL/GenBank/DDBJ databases">
        <title>Comparative genomic insights into amoeba endosymbionts belonging to the families of Holosporaceae and Candidatus Midichloriaceae within Rickettsiales.</title>
        <authorList>
            <person name="Wang Z."/>
            <person name="Wu M."/>
        </authorList>
    </citation>
    <scope>NUCLEOTIDE SEQUENCE [LARGE SCALE GENOMIC DNA]</scope>
    <source>
        <strain evidence="2">PRA3</strain>
    </source>
</reference>
<evidence type="ECO:0000259" key="1">
    <source>
        <dbReference type="PROSITE" id="PS51186"/>
    </source>
</evidence>
<dbReference type="SUPFAM" id="SSF81301">
    <property type="entry name" value="Nucleotidyltransferase"/>
    <property type="match status" value="1"/>
</dbReference>
<name>A0A077AWZ4_9PROT</name>
<dbReference type="InterPro" id="IPR043519">
    <property type="entry name" value="NT_sf"/>
</dbReference>
<evidence type="ECO:0000313" key="2">
    <source>
        <dbReference type="EMBL" id="AIK97081.1"/>
    </source>
</evidence>
<dbReference type="PANTHER" id="PTHR34822">
    <property type="entry name" value="GRPB DOMAIN PROTEIN (AFU_ORTHOLOGUE AFUA_1G01530)"/>
    <property type="match status" value="1"/>
</dbReference>
<dbReference type="CDD" id="cd04301">
    <property type="entry name" value="NAT_SF"/>
    <property type="match status" value="1"/>
</dbReference>
<dbReference type="PANTHER" id="PTHR34822:SF1">
    <property type="entry name" value="GRPB FAMILY PROTEIN"/>
    <property type="match status" value="1"/>
</dbReference>
<dbReference type="Proteomes" id="UP000028926">
    <property type="component" value="Chromosome"/>
</dbReference>
<dbReference type="STRING" id="91604.ID47_10605"/>
<dbReference type="AlphaFoldDB" id="A0A077AWZ4"/>